<sequence length="80" mass="9078">MSFPVRLNCILLGTFFTLPFLLTMLPAKMFLNSGEISECARRIVVDASFFGTNVDFLFYGLFVVPLLQLPWQIVTSPMKL</sequence>
<evidence type="ECO:0000313" key="3">
    <source>
        <dbReference type="Proteomes" id="UP000215914"/>
    </source>
</evidence>
<reference evidence="2" key="2">
    <citation type="submission" date="2020-06" db="EMBL/GenBank/DDBJ databases">
        <title>Helianthus annuus Genome sequencing and assembly Release 2.</title>
        <authorList>
            <person name="Gouzy J."/>
            <person name="Langlade N."/>
            <person name="Munos S."/>
        </authorList>
    </citation>
    <scope>NUCLEOTIDE SEQUENCE</scope>
    <source>
        <tissue evidence="2">Leaves</tissue>
    </source>
</reference>
<dbReference type="EMBL" id="MNCJ02000322">
    <property type="protein sequence ID" value="KAF5799289.1"/>
    <property type="molecule type" value="Genomic_DNA"/>
</dbReference>
<comment type="caution">
    <text evidence="2">The sequence shown here is derived from an EMBL/GenBank/DDBJ whole genome shotgun (WGS) entry which is preliminary data.</text>
</comment>
<accession>A0A9K3IMP7</accession>
<evidence type="ECO:0000313" key="2">
    <source>
        <dbReference type="EMBL" id="KAF5799289.1"/>
    </source>
</evidence>
<gene>
    <name evidence="2" type="ORF">HanXRQr2_Chr07g0302801</name>
</gene>
<proteinExistence type="predicted"/>
<keyword evidence="1" id="KW-1133">Transmembrane helix</keyword>
<evidence type="ECO:0000256" key="1">
    <source>
        <dbReference type="SAM" id="Phobius"/>
    </source>
</evidence>
<organism evidence="2 3">
    <name type="scientific">Helianthus annuus</name>
    <name type="common">Common sunflower</name>
    <dbReference type="NCBI Taxonomy" id="4232"/>
    <lineage>
        <taxon>Eukaryota</taxon>
        <taxon>Viridiplantae</taxon>
        <taxon>Streptophyta</taxon>
        <taxon>Embryophyta</taxon>
        <taxon>Tracheophyta</taxon>
        <taxon>Spermatophyta</taxon>
        <taxon>Magnoliopsida</taxon>
        <taxon>eudicotyledons</taxon>
        <taxon>Gunneridae</taxon>
        <taxon>Pentapetalae</taxon>
        <taxon>asterids</taxon>
        <taxon>campanulids</taxon>
        <taxon>Asterales</taxon>
        <taxon>Asteraceae</taxon>
        <taxon>Asteroideae</taxon>
        <taxon>Heliantheae alliance</taxon>
        <taxon>Heliantheae</taxon>
        <taxon>Helianthus</taxon>
    </lineage>
</organism>
<keyword evidence="3" id="KW-1185">Reference proteome</keyword>
<feature type="transmembrane region" description="Helical" evidence="1">
    <location>
        <begin position="56"/>
        <end position="74"/>
    </location>
</feature>
<reference evidence="2" key="1">
    <citation type="journal article" date="2017" name="Nature">
        <title>The sunflower genome provides insights into oil metabolism, flowering and Asterid evolution.</title>
        <authorList>
            <person name="Badouin H."/>
            <person name="Gouzy J."/>
            <person name="Grassa C.J."/>
            <person name="Murat F."/>
            <person name="Staton S.E."/>
            <person name="Cottret L."/>
            <person name="Lelandais-Briere C."/>
            <person name="Owens G.L."/>
            <person name="Carrere S."/>
            <person name="Mayjonade B."/>
            <person name="Legrand L."/>
            <person name="Gill N."/>
            <person name="Kane N.C."/>
            <person name="Bowers J.E."/>
            <person name="Hubner S."/>
            <person name="Bellec A."/>
            <person name="Berard A."/>
            <person name="Berges H."/>
            <person name="Blanchet N."/>
            <person name="Boniface M.C."/>
            <person name="Brunel D."/>
            <person name="Catrice O."/>
            <person name="Chaidir N."/>
            <person name="Claudel C."/>
            <person name="Donnadieu C."/>
            <person name="Faraut T."/>
            <person name="Fievet G."/>
            <person name="Helmstetter N."/>
            <person name="King M."/>
            <person name="Knapp S.J."/>
            <person name="Lai Z."/>
            <person name="Le Paslier M.C."/>
            <person name="Lippi Y."/>
            <person name="Lorenzon L."/>
            <person name="Mandel J.R."/>
            <person name="Marage G."/>
            <person name="Marchand G."/>
            <person name="Marquand E."/>
            <person name="Bret-Mestries E."/>
            <person name="Morien E."/>
            <person name="Nambeesan S."/>
            <person name="Nguyen T."/>
            <person name="Pegot-Espagnet P."/>
            <person name="Pouilly N."/>
            <person name="Raftis F."/>
            <person name="Sallet E."/>
            <person name="Schiex T."/>
            <person name="Thomas J."/>
            <person name="Vandecasteele C."/>
            <person name="Vares D."/>
            <person name="Vear F."/>
            <person name="Vautrin S."/>
            <person name="Crespi M."/>
            <person name="Mangin B."/>
            <person name="Burke J.M."/>
            <person name="Salse J."/>
            <person name="Munos S."/>
            <person name="Vincourt P."/>
            <person name="Rieseberg L.H."/>
            <person name="Langlade N.B."/>
        </authorList>
    </citation>
    <scope>NUCLEOTIDE SEQUENCE</scope>
    <source>
        <tissue evidence="2">Leaves</tissue>
    </source>
</reference>
<feature type="transmembrane region" description="Helical" evidence="1">
    <location>
        <begin position="7"/>
        <end position="27"/>
    </location>
</feature>
<keyword evidence="1" id="KW-0812">Transmembrane</keyword>
<dbReference type="Proteomes" id="UP000215914">
    <property type="component" value="Unassembled WGS sequence"/>
</dbReference>
<dbReference type="Gramene" id="mRNA:HanXRQr2_Chr07g0302801">
    <property type="protein sequence ID" value="CDS:HanXRQr2_Chr07g0302801.1"/>
    <property type="gene ID" value="HanXRQr2_Chr07g0302801"/>
</dbReference>
<protein>
    <submittedName>
        <fullName evidence="2">Uncharacterized protein</fullName>
    </submittedName>
</protein>
<keyword evidence="1" id="KW-0472">Membrane</keyword>
<dbReference type="AlphaFoldDB" id="A0A9K3IMP7"/>
<name>A0A9K3IMP7_HELAN</name>